<dbReference type="Gene3D" id="2.60.40.10">
    <property type="entry name" value="Immunoglobulins"/>
    <property type="match status" value="1"/>
</dbReference>
<dbReference type="InterPro" id="IPR013783">
    <property type="entry name" value="Ig-like_fold"/>
</dbReference>
<sequence>MIKQTIKNFSAMIKKKRQITLAVINCFLIAVLLGACTKKQIEPVDVYPDPPAILVKFLEGGPYPATGSEGSVVKFNVTGLKGKEGQFKFFVHLTEAEIISVEENAITVKVPLGASTGAANVLINGEYYFGPTFVIKGKLSIDASFNTDAYVSNGEIKGIFRRSDNSTYFIYGRFSNYQSSATVANPITNMAVVDLNCAYRPVADQMKVGKTGVGGSLSSVIQQASGQYLLAGSFGSYDTTNGINNITRLTSAGVLETQVVDLINPDPVGFPNDGQAIVPSLNGGTSGGITKMFVSSTTGDITVVGNFTSHLSTFYERSTKTGPLVDVVKVRQLIRMKSTGAFDSTFNFNFATKEGYEGGNGFIYDAVQLNDGKIIVAGNFTTYNGTTANYIARINPTNGLIDATFNPGGVGADGAINKIRYNAVTNRILIVGAFKKYNNQEVNGVALLNADGTVDASFRFGKLTGGVPEFAAQLNNGRVIVAGTFSHYNYNYLTTPDKSVVRPGFMVLESNGSLALGYNNTGLFRGIINDMVEGTSTDLKPAVILVGDFDRFDGKAVGDIIKIKLEN</sequence>
<proteinExistence type="predicted"/>
<accession>A0A4V1M843</accession>
<evidence type="ECO:0000313" key="1">
    <source>
        <dbReference type="EMBL" id="RXK62552.1"/>
    </source>
</evidence>
<name>A0A4V1M843_9BACT</name>
<organism evidence="1 2">
    <name type="scientific">Lacibacter luteus</name>
    <dbReference type="NCBI Taxonomy" id="2508719"/>
    <lineage>
        <taxon>Bacteria</taxon>
        <taxon>Pseudomonadati</taxon>
        <taxon>Bacteroidota</taxon>
        <taxon>Chitinophagia</taxon>
        <taxon>Chitinophagales</taxon>
        <taxon>Chitinophagaceae</taxon>
        <taxon>Lacibacter</taxon>
    </lineage>
</organism>
<protein>
    <submittedName>
        <fullName evidence="1">DUF5008 domain-containing protein</fullName>
    </submittedName>
</protein>
<gene>
    <name evidence="1" type="ORF">ESA94_06010</name>
</gene>
<dbReference type="Gene3D" id="2.80.10.50">
    <property type="match status" value="1"/>
</dbReference>
<dbReference type="Pfam" id="PF17164">
    <property type="entry name" value="DUF5122"/>
    <property type="match status" value="2"/>
</dbReference>
<evidence type="ECO:0000313" key="2">
    <source>
        <dbReference type="Proteomes" id="UP000290204"/>
    </source>
</evidence>
<dbReference type="EMBL" id="SDHW01000001">
    <property type="protein sequence ID" value="RXK62552.1"/>
    <property type="molecule type" value="Genomic_DNA"/>
</dbReference>
<dbReference type="InterPro" id="IPR013431">
    <property type="entry name" value="Delta_60_rpt"/>
</dbReference>
<dbReference type="AlphaFoldDB" id="A0A4V1M843"/>
<dbReference type="OrthoDB" id="9805017at2"/>
<dbReference type="Proteomes" id="UP000290204">
    <property type="component" value="Unassembled WGS sequence"/>
</dbReference>
<reference evidence="1 2" key="1">
    <citation type="submission" date="2019-01" db="EMBL/GenBank/DDBJ databases">
        <title>Lacibacter sp. strain TTM-7.</title>
        <authorList>
            <person name="Chen W.-M."/>
        </authorList>
    </citation>
    <scope>NUCLEOTIDE SEQUENCE [LARGE SCALE GENOMIC DNA]</scope>
    <source>
        <strain evidence="1 2">TTM-7</strain>
    </source>
</reference>
<comment type="caution">
    <text evidence="1">The sequence shown here is derived from an EMBL/GenBank/DDBJ whole genome shotgun (WGS) entry which is preliminary data.</text>
</comment>
<keyword evidence="2" id="KW-1185">Reference proteome</keyword>